<reference evidence="1" key="1">
    <citation type="submission" date="2023-03" db="EMBL/GenBank/DDBJ databases">
        <title>Massive genome expansion in bonnet fungi (Mycena s.s.) driven by repeated elements and novel gene families across ecological guilds.</title>
        <authorList>
            <consortium name="Lawrence Berkeley National Laboratory"/>
            <person name="Harder C.B."/>
            <person name="Miyauchi S."/>
            <person name="Viragh M."/>
            <person name="Kuo A."/>
            <person name="Thoen E."/>
            <person name="Andreopoulos B."/>
            <person name="Lu D."/>
            <person name="Skrede I."/>
            <person name="Drula E."/>
            <person name="Henrissat B."/>
            <person name="Morin E."/>
            <person name="Kohler A."/>
            <person name="Barry K."/>
            <person name="LaButti K."/>
            <person name="Morin E."/>
            <person name="Salamov A."/>
            <person name="Lipzen A."/>
            <person name="Mereny Z."/>
            <person name="Hegedus B."/>
            <person name="Baldrian P."/>
            <person name="Stursova M."/>
            <person name="Weitz H."/>
            <person name="Taylor A."/>
            <person name="Grigoriev I.V."/>
            <person name="Nagy L.G."/>
            <person name="Martin F."/>
            <person name="Kauserud H."/>
        </authorList>
    </citation>
    <scope>NUCLEOTIDE SEQUENCE</scope>
    <source>
        <strain evidence="1">9284</strain>
    </source>
</reference>
<dbReference type="EMBL" id="JARKIF010000017">
    <property type="protein sequence ID" value="KAJ7620282.1"/>
    <property type="molecule type" value="Genomic_DNA"/>
</dbReference>
<gene>
    <name evidence="1" type="ORF">FB45DRAFT_871321</name>
</gene>
<sequence>MVRGMCQIKSVQEDENEGQDDDLGYRKAMFRDIIAKLPTRPLNAVNAIDLGFPTIQLRTDVRGYSWDTSVYEGLRQFHAVKGFDPDSQDLAKHLRCPLFYLCDAQEALVDPDSPLLRANVHREGFLTDERKMSPEFVAVLPRLYPSIGGCTYSI</sequence>
<dbReference type="Proteomes" id="UP001221142">
    <property type="component" value="Unassembled WGS sequence"/>
</dbReference>
<evidence type="ECO:0000313" key="2">
    <source>
        <dbReference type="Proteomes" id="UP001221142"/>
    </source>
</evidence>
<comment type="caution">
    <text evidence="1">The sequence shown here is derived from an EMBL/GenBank/DDBJ whole genome shotgun (WGS) entry which is preliminary data.</text>
</comment>
<proteinExistence type="predicted"/>
<name>A0AAD7FF57_9AGAR</name>
<keyword evidence="2" id="KW-1185">Reference proteome</keyword>
<dbReference type="AlphaFoldDB" id="A0AAD7FF57"/>
<organism evidence="1 2">
    <name type="scientific">Roridomyces roridus</name>
    <dbReference type="NCBI Taxonomy" id="1738132"/>
    <lineage>
        <taxon>Eukaryota</taxon>
        <taxon>Fungi</taxon>
        <taxon>Dikarya</taxon>
        <taxon>Basidiomycota</taxon>
        <taxon>Agaricomycotina</taxon>
        <taxon>Agaricomycetes</taxon>
        <taxon>Agaricomycetidae</taxon>
        <taxon>Agaricales</taxon>
        <taxon>Marasmiineae</taxon>
        <taxon>Mycenaceae</taxon>
        <taxon>Roridomyces</taxon>
    </lineage>
</organism>
<accession>A0AAD7FF57</accession>
<evidence type="ECO:0000313" key="1">
    <source>
        <dbReference type="EMBL" id="KAJ7620282.1"/>
    </source>
</evidence>
<protein>
    <submittedName>
        <fullName evidence="1">Uncharacterized protein</fullName>
    </submittedName>
</protein>